<dbReference type="GO" id="GO:0009055">
    <property type="term" value="F:electron transfer activity"/>
    <property type="evidence" value="ECO:0007669"/>
    <property type="project" value="InterPro"/>
</dbReference>
<keyword evidence="2" id="KW-0813">Transport</keyword>
<keyword evidence="4" id="KW-0679">Respiratory chain</keyword>
<dbReference type="EMBL" id="FUIG01000044">
    <property type="protein sequence ID" value="SJM33687.1"/>
    <property type="molecule type" value="Genomic_DNA"/>
</dbReference>
<keyword evidence="5 8" id="KW-0479">Metal-binding</keyword>
<dbReference type="InterPro" id="IPR008168">
    <property type="entry name" value="Cyt_C_IC"/>
</dbReference>
<keyword evidence="3 8" id="KW-0349">Heme</keyword>
<evidence type="ECO:0000313" key="11">
    <source>
        <dbReference type="Proteomes" id="UP000245698"/>
    </source>
</evidence>
<dbReference type="SUPFAM" id="SSF46626">
    <property type="entry name" value="Cytochrome c"/>
    <property type="match status" value="1"/>
</dbReference>
<evidence type="ECO:0000256" key="1">
    <source>
        <dbReference type="ARBA" id="ARBA00001926"/>
    </source>
</evidence>
<evidence type="ECO:0000256" key="5">
    <source>
        <dbReference type="ARBA" id="ARBA00022723"/>
    </source>
</evidence>
<feature type="domain" description="Cytochrome c" evidence="9">
    <location>
        <begin position="43"/>
        <end position="141"/>
    </location>
</feature>
<dbReference type="GO" id="GO:0005506">
    <property type="term" value="F:iron ion binding"/>
    <property type="evidence" value="ECO:0007669"/>
    <property type="project" value="InterPro"/>
</dbReference>
<organism evidence="10 11">
    <name type="scientific">Mesorhizobium delmotii</name>
    <dbReference type="NCBI Taxonomy" id="1631247"/>
    <lineage>
        <taxon>Bacteria</taxon>
        <taxon>Pseudomonadati</taxon>
        <taxon>Pseudomonadota</taxon>
        <taxon>Alphaproteobacteria</taxon>
        <taxon>Hyphomicrobiales</taxon>
        <taxon>Phyllobacteriaceae</taxon>
        <taxon>Mesorhizobium</taxon>
    </lineage>
</organism>
<dbReference type="Gene3D" id="1.10.760.10">
    <property type="entry name" value="Cytochrome c-like domain"/>
    <property type="match status" value="1"/>
</dbReference>
<reference evidence="11" key="1">
    <citation type="submission" date="2016-12" db="EMBL/GenBank/DDBJ databases">
        <authorList>
            <person name="Brunel B."/>
        </authorList>
    </citation>
    <scope>NUCLEOTIDE SEQUENCE [LARGE SCALE GENOMIC DNA]</scope>
</reference>
<dbReference type="PANTHER" id="PTHR35008:SF4">
    <property type="entry name" value="BLL4482 PROTEIN"/>
    <property type="match status" value="1"/>
</dbReference>
<evidence type="ECO:0000256" key="3">
    <source>
        <dbReference type="ARBA" id="ARBA00022617"/>
    </source>
</evidence>
<keyword evidence="7 8" id="KW-0408">Iron</keyword>
<dbReference type="Pfam" id="PF00034">
    <property type="entry name" value="Cytochrom_C"/>
    <property type="match status" value="1"/>
</dbReference>
<dbReference type="PRINTS" id="PR00605">
    <property type="entry name" value="CYTCHROMECIC"/>
</dbReference>
<keyword evidence="6" id="KW-0249">Electron transport</keyword>
<protein>
    <submittedName>
        <fullName evidence="10">Cytochrome c, class I (Modular protein)</fullName>
    </submittedName>
</protein>
<evidence type="ECO:0000256" key="4">
    <source>
        <dbReference type="ARBA" id="ARBA00022660"/>
    </source>
</evidence>
<keyword evidence="11" id="KW-1185">Reference proteome</keyword>
<proteinExistence type="predicted"/>
<gene>
    <name evidence="10" type="ORF">BQ8482_360088</name>
</gene>
<accession>A0A2P9ARH9</accession>
<name>A0A2P9ARH9_9HYPH</name>
<dbReference type="PROSITE" id="PS51007">
    <property type="entry name" value="CYTC"/>
    <property type="match status" value="1"/>
</dbReference>
<evidence type="ECO:0000259" key="9">
    <source>
        <dbReference type="PROSITE" id="PS51007"/>
    </source>
</evidence>
<dbReference type="GO" id="GO:0020037">
    <property type="term" value="F:heme binding"/>
    <property type="evidence" value="ECO:0007669"/>
    <property type="project" value="InterPro"/>
</dbReference>
<evidence type="ECO:0000256" key="7">
    <source>
        <dbReference type="ARBA" id="ARBA00023004"/>
    </source>
</evidence>
<dbReference type="InterPro" id="IPR009056">
    <property type="entry name" value="Cyt_c-like_dom"/>
</dbReference>
<evidence type="ECO:0000256" key="2">
    <source>
        <dbReference type="ARBA" id="ARBA00022448"/>
    </source>
</evidence>
<dbReference type="AlphaFoldDB" id="A0A2P9ARH9"/>
<comment type="cofactor">
    <cofactor evidence="1">
        <name>heme c</name>
        <dbReference type="ChEBI" id="CHEBI:61717"/>
    </cofactor>
</comment>
<dbReference type="InterPro" id="IPR036909">
    <property type="entry name" value="Cyt_c-like_dom_sf"/>
</dbReference>
<dbReference type="PANTHER" id="PTHR35008">
    <property type="entry name" value="BLL4482 PROTEIN-RELATED"/>
    <property type="match status" value="1"/>
</dbReference>
<dbReference type="Proteomes" id="UP000245698">
    <property type="component" value="Unassembled WGS sequence"/>
</dbReference>
<evidence type="ECO:0000256" key="6">
    <source>
        <dbReference type="ARBA" id="ARBA00022982"/>
    </source>
</evidence>
<sequence>MSMQSCNTPRLRQFSVVRPLAALSGATALVLIWLFGASPGETAAIAQGRQLYAANCASCHGANLEGQLDWKRPLPSGRMPAPPHDASGHTWHHPDGVLFRITKEGPAAVVGGGYESDMPGFRGVLSDKEIRGVLAFIKSTWPERERRAAARRRRYSEGACRPCKRERGPSNPWARALYEEPQPLPELAFATLGRAAIL</sequence>
<evidence type="ECO:0000256" key="8">
    <source>
        <dbReference type="PROSITE-ProRule" id="PRU00433"/>
    </source>
</evidence>
<evidence type="ECO:0000313" key="10">
    <source>
        <dbReference type="EMBL" id="SJM33687.1"/>
    </source>
</evidence>
<dbReference type="InterPro" id="IPR051459">
    <property type="entry name" value="Cytochrome_c-type_DH"/>
</dbReference>